<dbReference type="PANTHER" id="PTHR46206:SF4">
    <property type="entry name" value="P450, PUTATIVE (EUROFUNG)-RELATED"/>
    <property type="match status" value="1"/>
</dbReference>
<evidence type="ECO:0000256" key="3">
    <source>
        <dbReference type="ARBA" id="ARBA00022723"/>
    </source>
</evidence>
<keyword evidence="8" id="KW-0503">Monooxygenase</keyword>
<evidence type="ECO:0000256" key="6">
    <source>
        <dbReference type="ARBA" id="ARBA00023026"/>
    </source>
</evidence>
<keyword evidence="6" id="KW-0843">Virulence</keyword>
<gene>
    <name evidence="8" type="ORF">BcDW1_10667</name>
</gene>
<comment type="similarity">
    <text evidence="2">Belongs to the cytochrome P450 family.</text>
</comment>
<name>M7TH78_BOTF1</name>
<dbReference type="CDD" id="cd11041">
    <property type="entry name" value="CYP503A1-like"/>
    <property type="match status" value="1"/>
</dbReference>
<organism evidence="8 9">
    <name type="scientific">Botryotinia fuckeliana (strain BcDW1)</name>
    <name type="common">Noble rot fungus</name>
    <name type="synonym">Botrytis cinerea</name>
    <dbReference type="NCBI Taxonomy" id="1290391"/>
    <lineage>
        <taxon>Eukaryota</taxon>
        <taxon>Fungi</taxon>
        <taxon>Dikarya</taxon>
        <taxon>Ascomycota</taxon>
        <taxon>Pezizomycotina</taxon>
        <taxon>Leotiomycetes</taxon>
        <taxon>Helotiales</taxon>
        <taxon>Sclerotiniaceae</taxon>
        <taxon>Botrytis</taxon>
    </lineage>
</organism>
<keyword evidence="5 7" id="KW-0408">Iron</keyword>
<dbReference type="InterPro" id="IPR036396">
    <property type="entry name" value="Cyt_P450_sf"/>
</dbReference>
<dbReference type="SUPFAM" id="SSF48264">
    <property type="entry name" value="Cytochrome P450"/>
    <property type="match status" value="1"/>
</dbReference>
<evidence type="ECO:0000256" key="7">
    <source>
        <dbReference type="PIRSR" id="PIRSR602403-1"/>
    </source>
</evidence>
<evidence type="ECO:0000256" key="5">
    <source>
        <dbReference type="ARBA" id="ARBA00023004"/>
    </source>
</evidence>
<dbReference type="InterPro" id="IPR002403">
    <property type="entry name" value="Cyt_P450_E_grp-IV"/>
</dbReference>
<protein>
    <submittedName>
        <fullName evidence="8">Putative cytochrome p450 monooxygenase protein</fullName>
    </submittedName>
</protein>
<dbReference type="Gene3D" id="1.10.630.10">
    <property type="entry name" value="Cytochrome P450"/>
    <property type="match status" value="1"/>
</dbReference>
<dbReference type="Pfam" id="PF00067">
    <property type="entry name" value="p450"/>
    <property type="match status" value="1"/>
</dbReference>
<proteinExistence type="inferred from homology"/>
<comment type="cofactor">
    <cofactor evidence="1 7">
        <name>heme</name>
        <dbReference type="ChEBI" id="CHEBI:30413"/>
    </cofactor>
</comment>
<reference evidence="9" key="1">
    <citation type="journal article" date="2013" name="Genome Announc.">
        <title>Draft genome sequence of Botrytis cinerea BcDW1, inoculum for noble rot of grape berries.</title>
        <authorList>
            <person name="Blanco-Ulate B."/>
            <person name="Allen G."/>
            <person name="Powell A.L."/>
            <person name="Cantu D."/>
        </authorList>
    </citation>
    <scope>NUCLEOTIDE SEQUENCE [LARGE SCALE GENOMIC DNA]</scope>
    <source>
        <strain evidence="9">BcDW1</strain>
    </source>
</reference>
<dbReference type="PRINTS" id="PR00465">
    <property type="entry name" value="EP450IV"/>
</dbReference>
<dbReference type="GO" id="GO:0016705">
    <property type="term" value="F:oxidoreductase activity, acting on paired donors, with incorporation or reduction of molecular oxygen"/>
    <property type="evidence" value="ECO:0007669"/>
    <property type="project" value="InterPro"/>
</dbReference>
<evidence type="ECO:0000256" key="1">
    <source>
        <dbReference type="ARBA" id="ARBA00001971"/>
    </source>
</evidence>
<dbReference type="AlphaFoldDB" id="M7TH78"/>
<dbReference type="InterPro" id="IPR001128">
    <property type="entry name" value="Cyt_P450"/>
</dbReference>
<sequence>MDRVIVSRKFMKDFNALPRKQVRLTASVRHAGPYTGFDIAEESDLQFLVCAGQLSQNIGRLAQPTYDEILFRINSKLEKTGSKDGNYSFPLFGLAIELITSASARAFVGPELCRDPEWLATATGYTIEFLHPVIAPFLKSYKQIRNRFSVARKLLLPLIRERRSTSAKEHPDMVQWLIDSARGSDAETDKLVTRMLFLNAAAIHTTAEVATNAILDLCARPEDVKTLKKELTMVNEEAEGVDISVRTLSSLKMMDSFIKESHRVNTLGLMTFNRQLAIPVTLSNGVTLPKDTYISMTHYLINKDPELYLSPNTFDPLRFYKQRQELGQQERYQFSSLSSENPSWGVGKFACPGCFWASAQIKLLLMVLLNEFEISYPEGQTERPQNVVKGEKNQVSLGQRIVLRRKE</sequence>
<dbReference type="OrthoDB" id="1844152at2759"/>
<keyword evidence="4" id="KW-0560">Oxidoreductase</keyword>
<feature type="binding site" description="axial binding residue" evidence="7">
    <location>
        <position position="351"/>
    </location>
    <ligand>
        <name>heme</name>
        <dbReference type="ChEBI" id="CHEBI:30413"/>
    </ligand>
    <ligandPart>
        <name>Fe</name>
        <dbReference type="ChEBI" id="CHEBI:18248"/>
    </ligandPart>
</feature>
<keyword evidence="3 7" id="KW-0479">Metal-binding</keyword>
<dbReference type="STRING" id="1290391.M7TH78"/>
<dbReference type="EMBL" id="KB708106">
    <property type="protein sequence ID" value="EMR80705.1"/>
    <property type="molecule type" value="Genomic_DNA"/>
</dbReference>
<accession>M7TH78</accession>
<evidence type="ECO:0000256" key="2">
    <source>
        <dbReference type="ARBA" id="ARBA00010617"/>
    </source>
</evidence>
<dbReference type="HOGENOM" id="CLU_022195_0_2_1"/>
<evidence type="ECO:0000313" key="8">
    <source>
        <dbReference type="EMBL" id="EMR80705.1"/>
    </source>
</evidence>
<dbReference type="GO" id="GO:0004497">
    <property type="term" value="F:monooxygenase activity"/>
    <property type="evidence" value="ECO:0007669"/>
    <property type="project" value="UniProtKB-KW"/>
</dbReference>
<dbReference type="GO" id="GO:0020037">
    <property type="term" value="F:heme binding"/>
    <property type="evidence" value="ECO:0007669"/>
    <property type="project" value="InterPro"/>
</dbReference>
<dbReference type="GO" id="GO:0005506">
    <property type="term" value="F:iron ion binding"/>
    <property type="evidence" value="ECO:0007669"/>
    <property type="project" value="InterPro"/>
</dbReference>
<dbReference type="Proteomes" id="UP000012045">
    <property type="component" value="Unassembled WGS sequence"/>
</dbReference>
<evidence type="ECO:0000256" key="4">
    <source>
        <dbReference type="ARBA" id="ARBA00023002"/>
    </source>
</evidence>
<evidence type="ECO:0000313" key="9">
    <source>
        <dbReference type="Proteomes" id="UP000012045"/>
    </source>
</evidence>
<dbReference type="PANTHER" id="PTHR46206">
    <property type="entry name" value="CYTOCHROME P450"/>
    <property type="match status" value="1"/>
</dbReference>
<keyword evidence="7" id="KW-0349">Heme</keyword>